<accession>A0ABU3WQI8</accession>
<dbReference type="EMBL" id="WBMO01000001">
    <property type="protein sequence ID" value="MDV2476265.1"/>
    <property type="molecule type" value="Genomic_DNA"/>
</dbReference>
<reference evidence="2 3" key="1">
    <citation type="submission" date="2019-10" db="EMBL/GenBank/DDBJ databases">
        <title>Draft Genome Assembly of Rhodococcus zopfii DSM44189.</title>
        <authorList>
            <person name="Sutton J.M."/>
            <person name="Akob D.M."/>
            <person name="Bushman T.J."/>
        </authorList>
    </citation>
    <scope>NUCLEOTIDE SEQUENCE [LARGE SCALE GENOMIC DNA]</scope>
    <source>
        <strain evidence="2 3">DSM 44189</strain>
    </source>
</reference>
<name>A0ABU3WQI8_9NOCA</name>
<dbReference type="PANTHER" id="PTHR42695:SF5">
    <property type="entry name" value="GLUTAMINE AMIDOTRANSFERASE YLR126C-RELATED"/>
    <property type="match status" value="1"/>
</dbReference>
<dbReference type="PROSITE" id="PS51273">
    <property type="entry name" value="GATASE_TYPE_1"/>
    <property type="match status" value="1"/>
</dbReference>
<sequence length="234" mass="25185">MTSGFLELRHVECEGPADYLPALERFGPVHTVRLWREPLPETVDYRGIVVMGGPMGVNDGALVPWIDDEIAYLRSALASNVPVWGVCLGAQLLAAALDAKVYPGHVPEVGVCDVELTDASAADPVWGELPASFPTLQWHGDTFDLPTGATLLASSPAYPNQLFRHGRSYGVQFHLEAGPDVAAQWLAIDEYRRALEDTLGAGAAEEMLAELGSVHTQTSAQAHAVMTRWAESIA</sequence>
<dbReference type="Gene3D" id="3.40.50.880">
    <property type="match status" value="1"/>
</dbReference>
<evidence type="ECO:0000313" key="3">
    <source>
        <dbReference type="Proteomes" id="UP001275440"/>
    </source>
</evidence>
<protein>
    <submittedName>
        <fullName evidence="2">Type 1 glutamine amidotransferase</fullName>
    </submittedName>
</protein>
<dbReference type="Proteomes" id="UP001275440">
    <property type="component" value="Unassembled WGS sequence"/>
</dbReference>
<dbReference type="InterPro" id="IPR044992">
    <property type="entry name" value="ChyE-like"/>
</dbReference>
<dbReference type="PANTHER" id="PTHR42695">
    <property type="entry name" value="GLUTAMINE AMIDOTRANSFERASE YLR126C-RELATED"/>
    <property type="match status" value="1"/>
</dbReference>
<dbReference type="CDD" id="cd01741">
    <property type="entry name" value="GATase1_1"/>
    <property type="match status" value="1"/>
</dbReference>
<dbReference type="Pfam" id="PF00117">
    <property type="entry name" value="GATase"/>
    <property type="match status" value="1"/>
</dbReference>
<proteinExistence type="predicted"/>
<gene>
    <name evidence="2" type="ORF">F8M49_14580</name>
</gene>
<keyword evidence="2" id="KW-0315">Glutamine amidotransferase</keyword>
<feature type="domain" description="Glutamine amidotransferase" evidence="1">
    <location>
        <begin position="31"/>
        <end position="181"/>
    </location>
</feature>
<comment type="caution">
    <text evidence="2">The sequence shown here is derived from an EMBL/GenBank/DDBJ whole genome shotgun (WGS) entry which is preliminary data.</text>
</comment>
<evidence type="ECO:0000313" key="2">
    <source>
        <dbReference type="EMBL" id="MDV2476265.1"/>
    </source>
</evidence>
<dbReference type="SUPFAM" id="SSF52317">
    <property type="entry name" value="Class I glutamine amidotransferase-like"/>
    <property type="match status" value="1"/>
</dbReference>
<evidence type="ECO:0000259" key="1">
    <source>
        <dbReference type="Pfam" id="PF00117"/>
    </source>
</evidence>
<dbReference type="InterPro" id="IPR017926">
    <property type="entry name" value="GATASE"/>
</dbReference>
<dbReference type="InterPro" id="IPR029062">
    <property type="entry name" value="Class_I_gatase-like"/>
</dbReference>
<keyword evidence="3" id="KW-1185">Reference proteome</keyword>
<organism evidence="2 3">
    <name type="scientific">Rhodococcus zopfii</name>
    <dbReference type="NCBI Taxonomy" id="43772"/>
    <lineage>
        <taxon>Bacteria</taxon>
        <taxon>Bacillati</taxon>
        <taxon>Actinomycetota</taxon>
        <taxon>Actinomycetes</taxon>
        <taxon>Mycobacteriales</taxon>
        <taxon>Nocardiaceae</taxon>
        <taxon>Rhodococcus</taxon>
    </lineage>
</organism>